<dbReference type="AntiFam" id="ANF00010">
    <property type="entry name" value="tRNA translation"/>
</dbReference>
<evidence type="ECO:0000313" key="10">
    <source>
        <dbReference type="Proteomes" id="UP000241762"/>
    </source>
</evidence>
<dbReference type="InterPro" id="IPR006224">
    <property type="entry name" value="PsdUridine_synth_RluA-like_CS"/>
</dbReference>
<evidence type="ECO:0000256" key="2">
    <source>
        <dbReference type="ARBA" id="ARBA00002876"/>
    </source>
</evidence>
<dbReference type="PANTHER" id="PTHR21600">
    <property type="entry name" value="MITOCHONDRIAL RNA PSEUDOURIDINE SYNTHASE"/>
    <property type="match status" value="1"/>
</dbReference>
<dbReference type="NCBIfam" id="TIGR00005">
    <property type="entry name" value="rluA_subfam"/>
    <property type="match status" value="1"/>
</dbReference>
<dbReference type="InterPro" id="IPR036986">
    <property type="entry name" value="S4_RNA-bd_sf"/>
</dbReference>
<dbReference type="EC" id="5.4.99.-" evidence="7"/>
<gene>
    <name evidence="9" type="ORF">phytr_810</name>
</gene>
<keyword evidence="6" id="KW-0694">RNA-binding</keyword>
<proteinExistence type="inferred from homology"/>
<keyword evidence="10" id="KW-1185">Reference proteome</keyword>
<dbReference type="CDD" id="cd00165">
    <property type="entry name" value="S4"/>
    <property type="match status" value="1"/>
</dbReference>
<organism evidence="9 10">
    <name type="scientific">Candidatus Phycorickettsia trachydisci</name>
    <dbReference type="NCBI Taxonomy" id="2115978"/>
    <lineage>
        <taxon>Bacteria</taxon>
        <taxon>Pseudomonadati</taxon>
        <taxon>Pseudomonadota</taxon>
        <taxon>Alphaproteobacteria</taxon>
        <taxon>Rickettsiales</taxon>
        <taxon>Rickettsiaceae</taxon>
        <taxon>Candidatus Phycorickettsia</taxon>
    </lineage>
</organism>
<sequence>MIAQSVEHRTENPCVAGSIPAQATTHLSISIMNQENSFLIPQEAHLIRIDKALSLILNIPRSQIQSFISQNLVLLNGEVVTKQNTCVKFEDNVIIKSVPEKVRRVRCEEIKPKIVYEDDDVMVIDKPAGLSVYPGNQHSEKYTLQDFLKSHCQNNLSDVGGENRLGIVHRLDKDTSGLMIIAKTNQAHLNIAEQIKERQVKRIYKALVWGMIIKTTGTIESYIDRDKVNRLKMRISKEGKFASTSYKVLKFFPNTNISLVECQLDTGRTHQIRLHLSHIGHSIVGDQMYGKNDKKLSALHLDNDHPLVQFKRQALHSAQLSFAHPIDRRQLMFNSIFPEDLQKIISYLEGPK</sequence>
<dbReference type="Pfam" id="PF01479">
    <property type="entry name" value="S4"/>
    <property type="match status" value="1"/>
</dbReference>
<evidence type="ECO:0000256" key="5">
    <source>
        <dbReference type="PIRSR" id="PIRSR606225-1"/>
    </source>
</evidence>
<dbReference type="Pfam" id="PF00849">
    <property type="entry name" value="PseudoU_synth_2"/>
    <property type="match status" value="1"/>
</dbReference>
<comment type="catalytic activity">
    <reaction evidence="7">
        <text>a uridine in RNA = a pseudouridine in RNA</text>
        <dbReference type="Rhea" id="RHEA:48348"/>
        <dbReference type="Rhea" id="RHEA-COMP:12068"/>
        <dbReference type="Rhea" id="RHEA-COMP:12069"/>
        <dbReference type="ChEBI" id="CHEBI:65314"/>
        <dbReference type="ChEBI" id="CHEBI:65315"/>
    </reaction>
</comment>
<reference evidence="9 10" key="1">
    <citation type="submission" date="2018-03" db="EMBL/GenBank/DDBJ databases">
        <title>A gene transfer event suggests a long-term partnership between eustigmatophyte algae and a novel lineage of endosymbiotic bacteria.</title>
        <authorList>
            <person name="Yurchenko T."/>
            <person name="Sevcikova T."/>
            <person name="Pribyl P."/>
            <person name="El Karkouri K."/>
            <person name="Klimes V."/>
            <person name="Amaral R."/>
            <person name="Zbrankova V."/>
            <person name="Kim E."/>
            <person name="Raoult D."/>
            <person name="Santos L.M.A."/>
            <person name="Elias M."/>
        </authorList>
    </citation>
    <scope>NUCLEOTIDE SEQUENCE [LARGE SCALE GENOMIC DNA]</scope>
    <source>
        <strain evidence="9">CCALA 838</strain>
    </source>
</reference>
<dbReference type="InterPro" id="IPR006225">
    <property type="entry name" value="PsdUridine_synth_RluC/D"/>
</dbReference>
<dbReference type="Gene3D" id="3.10.290.10">
    <property type="entry name" value="RNA-binding S4 domain"/>
    <property type="match status" value="1"/>
</dbReference>
<dbReference type="SUPFAM" id="SSF55120">
    <property type="entry name" value="Pseudouridine synthase"/>
    <property type="match status" value="1"/>
</dbReference>
<evidence type="ECO:0000256" key="6">
    <source>
        <dbReference type="PROSITE-ProRule" id="PRU00182"/>
    </source>
</evidence>
<dbReference type="InterPro" id="IPR020103">
    <property type="entry name" value="PsdUridine_synth_cat_dom_sf"/>
</dbReference>
<dbReference type="Proteomes" id="UP000241762">
    <property type="component" value="Chromosome"/>
</dbReference>
<dbReference type="InterPro" id="IPR050188">
    <property type="entry name" value="RluA_PseudoU_synthase"/>
</dbReference>
<dbReference type="PROSITE" id="PS50889">
    <property type="entry name" value="S4"/>
    <property type="match status" value="1"/>
</dbReference>
<evidence type="ECO:0000313" key="9">
    <source>
        <dbReference type="EMBL" id="AVP87044.1"/>
    </source>
</evidence>
<dbReference type="PANTHER" id="PTHR21600:SF35">
    <property type="entry name" value="PSEUDOURIDINE SYNTHASE"/>
    <property type="match status" value="1"/>
</dbReference>
<dbReference type="PROSITE" id="PS01129">
    <property type="entry name" value="PSI_RLU"/>
    <property type="match status" value="1"/>
</dbReference>
<dbReference type="GO" id="GO:0160141">
    <property type="term" value="F:23S rRNA pseudouridine(955/2504/2580) synthase activity"/>
    <property type="evidence" value="ECO:0007669"/>
    <property type="project" value="UniProtKB-EC"/>
</dbReference>
<dbReference type="EMBL" id="CP027845">
    <property type="protein sequence ID" value="AVP87044.1"/>
    <property type="molecule type" value="Genomic_DNA"/>
</dbReference>
<accession>A0A2P1P6Z7</accession>
<comment type="catalytic activity">
    <reaction evidence="1">
        <text>uridine(955/2504/2580) in 23S rRNA = pseudouridine(955/2504/2580) in 23S rRNA</text>
        <dbReference type="Rhea" id="RHEA:42528"/>
        <dbReference type="Rhea" id="RHEA-COMP:10099"/>
        <dbReference type="Rhea" id="RHEA-COMP:10100"/>
        <dbReference type="ChEBI" id="CHEBI:65314"/>
        <dbReference type="ChEBI" id="CHEBI:65315"/>
        <dbReference type="EC" id="5.4.99.24"/>
    </reaction>
</comment>
<evidence type="ECO:0000256" key="7">
    <source>
        <dbReference type="RuleBase" id="RU362028"/>
    </source>
</evidence>
<dbReference type="GO" id="GO:0003723">
    <property type="term" value="F:RNA binding"/>
    <property type="evidence" value="ECO:0007669"/>
    <property type="project" value="UniProtKB-KW"/>
</dbReference>
<evidence type="ECO:0000259" key="8">
    <source>
        <dbReference type="SMART" id="SM00363"/>
    </source>
</evidence>
<dbReference type="KEGG" id="ptc:phytr_810"/>
<dbReference type="CDD" id="cd02869">
    <property type="entry name" value="PseudoU_synth_RluA_like"/>
    <property type="match status" value="1"/>
</dbReference>
<evidence type="ECO:0000256" key="1">
    <source>
        <dbReference type="ARBA" id="ARBA00000381"/>
    </source>
</evidence>
<comment type="similarity">
    <text evidence="3 7">Belongs to the pseudouridine synthase RluA family.</text>
</comment>
<evidence type="ECO:0000256" key="3">
    <source>
        <dbReference type="ARBA" id="ARBA00010876"/>
    </source>
</evidence>
<evidence type="ECO:0000256" key="4">
    <source>
        <dbReference type="ARBA" id="ARBA00023235"/>
    </source>
</evidence>
<feature type="domain" description="RNA-binding S4" evidence="8">
    <location>
        <begin position="47"/>
        <end position="110"/>
    </location>
</feature>
<name>A0A2P1P6Z7_9RICK</name>
<comment type="function">
    <text evidence="2">Responsible for synthesis of pseudouridine from uracil at positions 955, 2504 and 2580 in 23S ribosomal RNA.</text>
</comment>
<dbReference type="SMART" id="SM00363">
    <property type="entry name" value="S4"/>
    <property type="match status" value="1"/>
</dbReference>
<dbReference type="AlphaFoldDB" id="A0A2P1P6Z7"/>
<dbReference type="InterPro" id="IPR006145">
    <property type="entry name" value="PsdUridine_synth_RsuA/RluA"/>
</dbReference>
<dbReference type="SUPFAM" id="SSF55174">
    <property type="entry name" value="Alpha-L RNA-binding motif"/>
    <property type="match status" value="1"/>
</dbReference>
<feature type="active site" evidence="5">
    <location>
        <position position="172"/>
    </location>
</feature>
<dbReference type="GO" id="GO:0000455">
    <property type="term" value="P:enzyme-directed rRNA pseudouridine synthesis"/>
    <property type="evidence" value="ECO:0007669"/>
    <property type="project" value="TreeGrafter"/>
</dbReference>
<protein>
    <recommendedName>
        <fullName evidence="7">Pseudouridine synthase</fullName>
        <ecNumber evidence="7">5.4.99.-</ecNumber>
    </recommendedName>
</protein>
<dbReference type="InterPro" id="IPR002942">
    <property type="entry name" value="S4_RNA-bd"/>
</dbReference>
<dbReference type="Gene3D" id="3.30.2350.10">
    <property type="entry name" value="Pseudouridine synthase"/>
    <property type="match status" value="1"/>
</dbReference>
<keyword evidence="4 7" id="KW-0413">Isomerase</keyword>